<gene>
    <name evidence="2" type="ORF">Pla110_40100</name>
</gene>
<keyword evidence="3" id="KW-1185">Reference proteome</keyword>
<dbReference type="Proteomes" id="UP000317178">
    <property type="component" value="Chromosome"/>
</dbReference>
<dbReference type="EMBL" id="CP036281">
    <property type="protein sequence ID" value="QDU82255.1"/>
    <property type="molecule type" value="Genomic_DNA"/>
</dbReference>
<feature type="transmembrane region" description="Helical" evidence="1">
    <location>
        <begin position="9"/>
        <end position="32"/>
    </location>
</feature>
<feature type="transmembrane region" description="Helical" evidence="1">
    <location>
        <begin position="384"/>
        <end position="400"/>
    </location>
</feature>
<feature type="transmembrane region" description="Helical" evidence="1">
    <location>
        <begin position="359"/>
        <end position="377"/>
    </location>
</feature>
<keyword evidence="1" id="KW-0472">Membrane</keyword>
<dbReference type="OrthoDB" id="9809977at2"/>
<protein>
    <recommendedName>
        <fullName evidence="4">Oligosaccharide repeat unit polymerase</fullName>
    </recommendedName>
</protein>
<accession>A0A518CSR8</accession>
<dbReference type="KEGG" id="plon:Pla110_40100"/>
<sequence>MQTRTENSWLYVFISPVMWASFSILIFLFSFFFPPFTYQKYIDDPYFGFMNWSSLFFTVTCLLSLLVGWYMFQWLSPPVRHEIRKEWNSDSPVTLIDMAVGVLLLIANLRFLLFTFESGVIYEFPNVGQTPEESAIFYEELLEAVDANGLGSLMQLSAIIIPWFFWLRVQAIERGSSTGRLVASLLFWAIVITYIIPLFVLGRRNVILRPMFGVFLVWYMGQIKYGKASLVKFVTILGTMAMAAVSLFIFVELVREGLLSGGGQLDDMITRLLGYFVAPYNLQAAMMDGALDWPGSGKGYYWNAWFWNFPILKNFFVAQDFLGTLPPYGVEDRCNALENDGFVRHFTALPIFANSYVDFGWFGMLPFIPYGFIGALTWKRFREGTLDGVLFYTMFAYSVLEWRANIFFPAPFMGLAIVFLGILAIGRWLFQSARYRQGGIEEARHV</sequence>
<feature type="transmembrane region" description="Helical" evidence="1">
    <location>
        <begin position="52"/>
        <end position="72"/>
    </location>
</feature>
<evidence type="ECO:0008006" key="4">
    <source>
        <dbReference type="Google" id="ProtNLM"/>
    </source>
</evidence>
<evidence type="ECO:0000313" key="2">
    <source>
        <dbReference type="EMBL" id="QDU82255.1"/>
    </source>
</evidence>
<evidence type="ECO:0000313" key="3">
    <source>
        <dbReference type="Proteomes" id="UP000317178"/>
    </source>
</evidence>
<dbReference type="AlphaFoldDB" id="A0A518CSR8"/>
<keyword evidence="1" id="KW-0812">Transmembrane</keyword>
<reference evidence="2 3" key="1">
    <citation type="submission" date="2019-02" db="EMBL/GenBank/DDBJ databases">
        <title>Deep-cultivation of Planctomycetes and their phenomic and genomic characterization uncovers novel biology.</title>
        <authorList>
            <person name="Wiegand S."/>
            <person name="Jogler M."/>
            <person name="Boedeker C."/>
            <person name="Pinto D."/>
            <person name="Vollmers J."/>
            <person name="Rivas-Marin E."/>
            <person name="Kohn T."/>
            <person name="Peeters S.H."/>
            <person name="Heuer A."/>
            <person name="Rast P."/>
            <person name="Oberbeckmann S."/>
            <person name="Bunk B."/>
            <person name="Jeske O."/>
            <person name="Meyerdierks A."/>
            <person name="Storesund J.E."/>
            <person name="Kallscheuer N."/>
            <person name="Luecker S."/>
            <person name="Lage O.M."/>
            <person name="Pohl T."/>
            <person name="Merkel B.J."/>
            <person name="Hornburger P."/>
            <person name="Mueller R.-W."/>
            <person name="Bruemmer F."/>
            <person name="Labrenz M."/>
            <person name="Spormann A.M."/>
            <person name="Op den Camp H."/>
            <person name="Overmann J."/>
            <person name="Amann R."/>
            <person name="Jetten M.S.M."/>
            <person name="Mascher T."/>
            <person name="Medema M.H."/>
            <person name="Devos D.P."/>
            <person name="Kaster A.-K."/>
            <person name="Ovreas L."/>
            <person name="Rohde M."/>
            <person name="Galperin M.Y."/>
            <person name="Jogler C."/>
        </authorList>
    </citation>
    <scope>NUCLEOTIDE SEQUENCE [LARGE SCALE GENOMIC DNA]</scope>
    <source>
        <strain evidence="2 3">Pla110</strain>
    </source>
</reference>
<feature type="transmembrane region" description="Helical" evidence="1">
    <location>
        <begin position="181"/>
        <end position="200"/>
    </location>
</feature>
<evidence type="ECO:0000256" key="1">
    <source>
        <dbReference type="SAM" id="Phobius"/>
    </source>
</evidence>
<feature type="transmembrane region" description="Helical" evidence="1">
    <location>
        <begin position="206"/>
        <end position="223"/>
    </location>
</feature>
<feature type="transmembrane region" description="Helical" evidence="1">
    <location>
        <begin position="150"/>
        <end position="169"/>
    </location>
</feature>
<keyword evidence="1" id="KW-1133">Transmembrane helix</keyword>
<feature type="transmembrane region" description="Helical" evidence="1">
    <location>
        <begin position="93"/>
        <end position="116"/>
    </location>
</feature>
<feature type="transmembrane region" description="Helical" evidence="1">
    <location>
        <begin position="406"/>
        <end position="430"/>
    </location>
</feature>
<proteinExistence type="predicted"/>
<organism evidence="2 3">
    <name type="scientific">Polystyrenella longa</name>
    <dbReference type="NCBI Taxonomy" id="2528007"/>
    <lineage>
        <taxon>Bacteria</taxon>
        <taxon>Pseudomonadati</taxon>
        <taxon>Planctomycetota</taxon>
        <taxon>Planctomycetia</taxon>
        <taxon>Planctomycetales</taxon>
        <taxon>Planctomycetaceae</taxon>
        <taxon>Polystyrenella</taxon>
    </lineage>
</organism>
<feature type="transmembrane region" description="Helical" evidence="1">
    <location>
        <begin position="230"/>
        <end position="251"/>
    </location>
</feature>
<dbReference type="RefSeq" id="WP_144998273.1">
    <property type="nucleotide sequence ID" value="NZ_CP036281.1"/>
</dbReference>
<name>A0A518CSR8_9PLAN</name>